<feature type="domain" description="Putative endonuclease Z1" evidence="1">
    <location>
        <begin position="394"/>
        <end position="609"/>
    </location>
</feature>
<gene>
    <name evidence="2" type="ORF">FK267_02260</name>
</gene>
<evidence type="ECO:0000259" key="1">
    <source>
        <dbReference type="Pfam" id="PF10593"/>
    </source>
</evidence>
<dbReference type="Proteomes" id="UP000317942">
    <property type="component" value="Unassembled WGS sequence"/>
</dbReference>
<evidence type="ECO:0000313" key="3">
    <source>
        <dbReference type="Proteomes" id="UP000317942"/>
    </source>
</evidence>
<dbReference type="Pfam" id="PF10593">
    <property type="entry name" value="Z1"/>
    <property type="match status" value="1"/>
</dbReference>
<dbReference type="InterPro" id="IPR018310">
    <property type="entry name" value="Put_endonuclease_Z1-dom"/>
</dbReference>
<name>A0A508BNJ5_9ACTO</name>
<organism evidence="2 3">
    <name type="scientific">Actinomyces oris</name>
    <dbReference type="NCBI Taxonomy" id="544580"/>
    <lineage>
        <taxon>Bacteria</taxon>
        <taxon>Bacillati</taxon>
        <taxon>Actinomycetota</taxon>
        <taxon>Actinomycetes</taxon>
        <taxon>Actinomycetales</taxon>
        <taxon>Actinomycetaceae</taxon>
        <taxon>Actinomyces</taxon>
    </lineage>
</organism>
<dbReference type="EMBL" id="VICC01000001">
    <property type="protein sequence ID" value="TQD63419.1"/>
    <property type="molecule type" value="Genomic_DNA"/>
</dbReference>
<accession>A0A508BNJ5</accession>
<evidence type="ECO:0000313" key="2">
    <source>
        <dbReference type="EMBL" id="TQD63419.1"/>
    </source>
</evidence>
<dbReference type="RefSeq" id="WP_141406081.1">
    <property type="nucleotide sequence ID" value="NZ_CP066060.1"/>
</dbReference>
<reference evidence="2 3" key="1">
    <citation type="submission" date="2019-06" db="EMBL/GenBank/DDBJ databases">
        <title>Draft genome sequence of Actinomyces oris CCUG 34288T.</title>
        <authorList>
            <person name="Salva-Serra F."/>
            <person name="Cardew S."/>
            <person name="Moore E."/>
        </authorList>
    </citation>
    <scope>NUCLEOTIDE SEQUENCE [LARGE SCALE GENOMIC DNA]</scope>
    <source>
        <strain evidence="2 3">CCUG 34288</strain>
    </source>
</reference>
<proteinExistence type="predicted"/>
<dbReference type="AlphaFoldDB" id="A0A508BNJ5"/>
<comment type="caution">
    <text evidence="2">The sequence shown here is derived from an EMBL/GenBank/DDBJ whole genome shotgun (WGS) entry which is preliminary data.</text>
</comment>
<dbReference type="GeneID" id="64214097"/>
<sequence>MVLPEVSAEEKYTRISIGWQERYNQVLENYAYPSGQVIKDDSAYICDRAILPTGDSRWPNTRYRSGIVIGAIQSGKTASMIGFMARALDKGVNVIVILAGRQTALWRQTMDRVRSQLLGGSSSLGECVFIPSMRSGGERYAVKGAYAINEKRAERAFRKRTPIVFVAMKEVNHLASVSRILSNNVFPAAAKCGVDVNLLVIDDEADDASIADDQVKPDGDSLQEIKRIPFGILDLWADSAVPTRTKAEHVYSTYIAYTATPQANFLQNSENPLVPKDFVAALRTPGASGMLCPREITYDGGNVRNWYIGADVFYGPLADCFCSLIDESIPPDDNENAAADVGRKNGSASITIECVDEELLKRGLRAYIIAAAISTIRSGKLGPSTAAGMTFSSVSEIKNKVAPVTSMLIHPSADLDDHFSVKDAITYWWDGDGGKTGEGVISDLESLRQAWINQYEEYRISASKIAKEYADRFDIVDLPTWSEVEEVIRQEIVPCTRIDVINSRPDSDERPQFDPRADSCGVWRPPVNQSSIFISGNVMSRGLTLEGLLTTVFLRSSNSPVADTQMQMQRWFGYRGRTLDLCRVYLTGEQLNLFSEYAEADRVLRQQVILAMRADESRLPGVVVLQGRSFRPTSKVSSLTTSTLSPGRRPVVRYMNHPTDDIENQRLVRDLFLAEDAGVVGVPGGLVTSASYSIMTVADVLDKLRYKFHGQEADELEKWNAAARLVGIHPTESCYLPLYRAPAVNDAKVYLGGRSPYSLAAYLRLWSASIGRKVDGLMTDETPPQRWNLKYSASKDMQQPRFRFGLRYGSGASIHVGPFFELSTRYGVPVKPMRRKVSGCELEAEWGARRAIEHGYAGDDVFDAIVLDQPVRRLEDGTRCEGELGLVLFQLIDRGEGEASLSVGMSIPAGGPDYVRAANNRNRR</sequence>
<protein>
    <recommendedName>
        <fullName evidence="1">Putative endonuclease Z1 domain-containing protein</fullName>
    </recommendedName>
</protein>